<name>A0A161XG82_PSEFL</name>
<dbReference type="Proteomes" id="UP000076489">
    <property type="component" value="Unassembled WGS sequence"/>
</dbReference>
<dbReference type="EMBL" id="LUKJ01000002">
    <property type="protein sequence ID" value="KZN20838.1"/>
    <property type="molecule type" value="Genomic_DNA"/>
</dbReference>
<accession>A0A161XG82</accession>
<comment type="caution">
    <text evidence="1">The sequence shown here is derived from an EMBL/GenBank/DDBJ whole genome shotgun (WGS) entry which is preliminary data.</text>
</comment>
<proteinExistence type="predicted"/>
<dbReference type="RefSeq" id="WP_063340884.1">
    <property type="nucleotide sequence ID" value="NZ_LUKJ01000002.1"/>
</dbReference>
<reference evidence="2" key="1">
    <citation type="submission" date="2016-03" db="EMBL/GenBank/DDBJ databases">
        <authorList>
            <person name="Ray J."/>
            <person name="Price M."/>
            <person name="Deutschbauer A."/>
        </authorList>
    </citation>
    <scope>NUCLEOTIDE SEQUENCE [LARGE SCALE GENOMIC DNA]</scope>
    <source>
        <strain evidence="2">FW300-N1B4</strain>
    </source>
</reference>
<evidence type="ECO:0000313" key="1">
    <source>
        <dbReference type="EMBL" id="KZN20838.1"/>
    </source>
</evidence>
<organism evidence="1 2">
    <name type="scientific">Pseudomonas fluorescens</name>
    <dbReference type="NCBI Taxonomy" id="294"/>
    <lineage>
        <taxon>Bacteria</taxon>
        <taxon>Pseudomonadati</taxon>
        <taxon>Pseudomonadota</taxon>
        <taxon>Gammaproteobacteria</taxon>
        <taxon>Pseudomonadales</taxon>
        <taxon>Pseudomonadaceae</taxon>
        <taxon>Pseudomonas</taxon>
    </lineage>
</organism>
<sequence>MRSKESERRIQHIIEQIRAADEANDPDSSMPDLCDEDQIDDLGVLPVLIADIENHVGGDLLDCLDPVLIGDFCMVSVMRNEGTGLLLRSLVESFMRAYADDETSDQAVQALLHLESLSNKAPKKPH</sequence>
<gene>
    <name evidence="1" type="ORF">A1D17_04660</name>
</gene>
<reference evidence="1 2" key="2">
    <citation type="journal article" date="2018" name="Nature">
        <title>Mutant phenotypes for thousands of bacterial genes of unknown function.</title>
        <authorList>
            <person name="Price M.N."/>
            <person name="Wetmore K.M."/>
            <person name="Waters R.J."/>
            <person name="Callaghan M."/>
            <person name="Ray J."/>
            <person name="Liu H."/>
            <person name="Kuehl J.V."/>
            <person name="Melnyk R.A."/>
            <person name="Lamson J.S."/>
            <person name="Suh Y."/>
            <person name="Carlson H.K."/>
            <person name="Esquivel Z."/>
            <person name="Sadeeshkumar H."/>
            <person name="Chakraborty R."/>
            <person name="Zane G.M."/>
            <person name="Rubin B.E."/>
            <person name="Wall J.D."/>
            <person name="Visel A."/>
            <person name="Bristow J."/>
            <person name="Blow M.J."/>
            <person name="Arkin A.P."/>
            <person name="Deutschbauer A.M."/>
        </authorList>
    </citation>
    <scope>NUCLEOTIDE SEQUENCE [LARGE SCALE GENOMIC DNA]</scope>
    <source>
        <strain evidence="1 2">FW300-N1B4</strain>
    </source>
</reference>
<evidence type="ECO:0000313" key="2">
    <source>
        <dbReference type="Proteomes" id="UP000076489"/>
    </source>
</evidence>
<dbReference type="AlphaFoldDB" id="A0A161XG82"/>
<dbReference type="OrthoDB" id="6921894at2"/>
<protein>
    <submittedName>
        <fullName evidence="1">Uncharacterized protein</fullName>
    </submittedName>
</protein>